<proteinExistence type="predicted"/>
<sequence>MKKMKNEALKRREKTLKVLNALGIDHCEGLPLIGEERLCKTQEQVCKRFLASFFSAMLACDYNSDREFFENEGRKIICSFLEQFDVKNELYPDELKIITGDCDERLSVNVSWNAESCYALMWALGLISSEEMEKPSNGCDTRIMVKFTKQYGTFDEIMSACKMRSETEVLDMFDLYYNYHWACVDHRINPKTKCGELDEEVVMERRKALEWLVSEEEDWNEISLDT</sequence>
<protein>
    <submittedName>
        <fullName evidence="1">DUF4272 domain-containing protein</fullName>
    </submittedName>
</protein>
<dbReference type="Proteomes" id="UP001167871">
    <property type="component" value="Unassembled WGS sequence"/>
</dbReference>
<organism evidence="1 2">
    <name type="scientific">Bacteroides gallinaceum</name>
    <dbReference type="NCBI Taxonomy" id="1462571"/>
    <lineage>
        <taxon>Bacteria</taxon>
        <taxon>Pseudomonadati</taxon>
        <taxon>Bacteroidota</taxon>
        <taxon>Bacteroidia</taxon>
        <taxon>Bacteroidales</taxon>
        <taxon>Bacteroidaceae</taxon>
        <taxon>Bacteroides</taxon>
    </lineage>
</organism>
<dbReference type="Pfam" id="PF14094">
    <property type="entry name" value="DUF4272"/>
    <property type="match status" value="1"/>
</dbReference>
<reference evidence="1" key="1">
    <citation type="submission" date="2023-06" db="EMBL/GenBank/DDBJ databases">
        <authorList>
            <person name="Zeman M."/>
            <person name="Kubasova T."/>
            <person name="Jahodarova E."/>
            <person name="Nykrynova M."/>
            <person name="Rychlik I."/>
        </authorList>
    </citation>
    <scope>NUCLEOTIDE SEQUENCE</scope>
    <source>
        <strain evidence="1">84_SSukc20</strain>
    </source>
</reference>
<evidence type="ECO:0000313" key="1">
    <source>
        <dbReference type="EMBL" id="MDN0050061.1"/>
    </source>
</evidence>
<evidence type="ECO:0000313" key="2">
    <source>
        <dbReference type="Proteomes" id="UP001167871"/>
    </source>
</evidence>
<comment type="caution">
    <text evidence="1">The sequence shown here is derived from an EMBL/GenBank/DDBJ whole genome shotgun (WGS) entry which is preliminary data.</text>
</comment>
<name>A0ABT7X7K7_9BACE</name>
<accession>A0ABT7X7K7</accession>
<keyword evidence="2" id="KW-1185">Reference proteome</keyword>
<dbReference type="EMBL" id="JAUEII010000026">
    <property type="protein sequence ID" value="MDN0050061.1"/>
    <property type="molecule type" value="Genomic_DNA"/>
</dbReference>
<dbReference type="InterPro" id="IPR025368">
    <property type="entry name" value="DUF4272"/>
</dbReference>
<gene>
    <name evidence="1" type="ORF">QVO10_11800</name>
</gene>
<dbReference type="RefSeq" id="WP_204970343.1">
    <property type="nucleotide sequence ID" value="NZ_JAUEII010000026.1"/>
</dbReference>
<reference evidence="1" key="2">
    <citation type="submission" date="2024-05" db="EMBL/GenBank/DDBJ databases">
        <title>Identification and characterization of horizontal gene transfer across gut microbiota members of farm animals based on homology search.</title>
        <authorList>
            <person name="Schwarzerova J."/>
            <person name="Nykrynova M."/>
            <person name="Jureckova K."/>
            <person name="Cejkova D."/>
            <person name="Rychlik I."/>
        </authorList>
    </citation>
    <scope>NUCLEOTIDE SEQUENCE</scope>
    <source>
        <strain evidence="1">84_SSukc20</strain>
    </source>
</reference>